<gene>
    <name evidence="2" type="ORF">ACFO5Q_00665</name>
</gene>
<comment type="caution">
    <text evidence="2">The sequence shown here is derived from an EMBL/GenBank/DDBJ whole genome shotgun (WGS) entry which is preliminary data.</text>
</comment>
<dbReference type="InterPro" id="IPR011990">
    <property type="entry name" value="TPR-like_helical_dom_sf"/>
</dbReference>
<protein>
    <submittedName>
        <fullName evidence="2">Tetratricopeptide repeat protein</fullName>
    </submittedName>
</protein>
<proteinExistence type="predicted"/>
<sequence>MRFWLLILAAVSTASFYTLRADADDEWHYYRSEHFQVYSMVESERAESILRDLEYYRYYMSVLTGTDGAGSPLPLTVYLIPKYDDYKELLGYRPSFAGAYWVTPRGAVTIAEVEDKKGIYKEDGRNTLFHEYAHHFLHEFGALNFPKWYQEGFAEYLSTFRINGTTAQIGNPPLQRFWWLRYQWMPSGLLFAANARFENTDRAGFHVGAFYAQAWLYTHKIRSTPTLMEVLDDYLIDINKGMEQKDAFLKHFGMTEEEFGREARDYWDDKKFPVLQLDFSNIDYVPTWEHHKLDDVEVEKMKMRLRMDYLRDWEADPWLKRFLKKKVKDPETAFVARLYQAKVAINEQDYDEAEAIIDQALAEVPDHRDALLLKSELLMSREGTRKWELVKAAQGGDNDENFDPDTVTYEPDMAAVQEAKKLAFQVARSDRLDSEAYLRFGIASLYEGANASESGIKALRSFIKLVPQNDQARFLYARALFLKGRYDEARPLLNNIANWSASERTAKRAEQMLGRIDRALKNASARDGVPSTE</sequence>
<accession>A0ABV8U6T6</accession>
<name>A0ABV8U6T6_9PROT</name>
<dbReference type="Gene3D" id="1.25.40.10">
    <property type="entry name" value="Tetratricopeptide repeat domain"/>
    <property type="match status" value="1"/>
</dbReference>
<dbReference type="SUPFAM" id="SSF48452">
    <property type="entry name" value="TPR-like"/>
    <property type="match status" value="1"/>
</dbReference>
<dbReference type="Proteomes" id="UP001595776">
    <property type="component" value="Unassembled WGS sequence"/>
</dbReference>
<dbReference type="Pfam" id="PF13432">
    <property type="entry name" value="TPR_16"/>
    <property type="match status" value="2"/>
</dbReference>
<evidence type="ECO:0000256" key="1">
    <source>
        <dbReference type="SAM" id="SignalP"/>
    </source>
</evidence>
<keyword evidence="1" id="KW-0732">Signal</keyword>
<organism evidence="2 3">
    <name type="scientific">Kordiimonas lipolytica</name>
    <dbReference type="NCBI Taxonomy" id="1662421"/>
    <lineage>
        <taxon>Bacteria</taxon>
        <taxon>Pseudomonadati</taxon>
        <taxon>Pseudomonadota</taxon>
        <taxon>Alphaproteobacteria</taxon>
        <taxon>Kordiimonadales</taxon>
        <taxon>Kordiimonadaceae</taxon>
        <taxon>Kordiimonas</taxon>
    </lineage>
</organism>
<dbReference type="RefSeq" id="WP_068150717.1">
    <property type="nucleotide sequence ID" value="NZ_JBHSCR010000001.1"/>
</dbReference>
<evidence type="ECO:0000313" key="2">
    <source>
        <dbReference type="EMBL" id="MFC4346354.1"/>
    </source>
</evidence>
<feature type="signal peptide" evidence="1">
    <location>
        <begin position="1"/>
        <end position="23"/>
    </location>
</feature>
<evidence type="ECO:0000313" key="3">
    <source>
        <dbReference type="Proteomes" id="UP001595776"/>
    </source>
</evidence>
<keyword evidence="3" id="KW-1185">Reference proteome</keyword>
<reference evidence="3" key="1">
    <citation type="journal article" date="2019" name="Int. J. Syst. Evol. Microbiol.">
        <title>The Global Catalogue of Microorganisms (GCM) 10K type strain sequencing project: providing services to taxonomists for standard genome sequencing and annotation.</title>
        <authorList>
            <consortium name="The Broad Institute Genomics Platform"/>
            <consortium name="The Broad Institute Genome Sequencing Center for Infectious Disease"/>
            <person name="Wu L."/>
            <person name="Ma J."/>
        </authorList>
    </citation>
    <scope>NUCLEOTIDE SEQUENCE [LARGE SCALE GENOMIC DNA]</scope>
    <source>
        <strain evidence="3">CGMCC 1.15304</strain>
    </source>
</reference>
<feature type="chain" id="PRO_5046595494" evidence="1">
    <location>
        <begin position="24"/>
        <end position="533"/>
    </location>
</feature>
<dbReference type="EMBL" id="JBHSCR010000001">
    <property type="protein sequence ID" value="MFC4346354.1"/>
    <property type="molecule type" value="Genomic_DNA"/>
</dbReference>